<evidence type="ECO:0000256" key="2">
    <source>
        <dbReference type="ARBA" id="ARBA00022448"/>
    </source>
</evidence>
<dbReference type="PANTHER" id="PTHR42711:SF17">
    <property type="entry name" value="ABC TRANSPORTER ATP-BINDING PROTEIN"/>
    <property type="match status" value="1"/>
</dbReference>
<keyword evidence="4 7" id="KW-0067">ATP-binding</keyword>
<dbReference type="InterPro" id="IPR003439">
    <property type="entry name" value="ABC_transporter-like_ATP-bd"/>
</dbReference>
<gene>
    <name evidence="7" type="ORF">ACFFFR_07930</name>
</gene>
<accession>A0ABV6PD63</accession>
<dbReference type="PROSITE" id="PS50893">
    <property type="entry name" value="ABC_TRANSPORTER_2"/>
    <property type="match status" value="1"/>
</dbReference>
<dbReference type="SMART" id="SM00382">
    <property type="entry name" value="AAA"/>
    <property type="match status" value="1"/>
</dbReference>
<dbReference type="Pfam" id="PF00005">
    <property type="entry name" value="ABC_tran"/>
    <property type="match status" value="1"/>
</dbReference>
<organism evidence="7 8">
    <name type="scientific">Micrococcoides hystricis</name>
    <dbReference type="NCBI Taxonomy" id="1572761"/>
    <lineage>
        <taxon>Bacteria</taxon>
        <taxon>Bacillati</taxon>
        <taxon>Actinomycetota</taxon>
        <taxon>Actinomycetes</taxon>
        <taxon>Micrococcales</taxon>
        <taxon>Micrococcaceae</taxon>
        <taxon>Micrococcoides</taxon>
    </lineage>
</organism>
<dbReference type="RefSeq" id="WP_377459362.1">
    <property type="nucleotide sequence ID" value="NZ_JBHLUB010000029.1"/>
</dbReference>
<dbReference type="InterPro" id="IPR050763">
    <property type="entry name" value="ABC_transporter_ATP-binding"/>
</dbReference>
<dbReference type="EMBL" id="JBHLUB010000029">
    <property type="protein sequence ID" value="MFC0582307.1"/>
    <property type="molecule type" value="Genomic_DNA"/>
</dbReference>
<keyword evidence="5" id="KW-0046">Antibiotic resistance</keyword>
<keyword evidence="2" id="KW-0813">Transport</keyword>
<dbReference type="PANTHER" id="PTHR42711">
    <property type="entry name" value="ABC TRANSPORTER ATP-BINDING PROTEIN"/>
    <property type="match status" value="1"/>
</dbReference>
<evidence type="ECO:0000256" key="1">
    <source>
        <dbReference type="ARBA" id="ARBA00004202"/>
    </source>
</evidence>
<evidence type="ECO:0000256" key="4">
    <source>
        <dbReference type="ARBA" id="ARBA00022840"/>
    </source>
</evidence>
<sequence length="320" mass="34725">MNTTNITAITAESLRKRFHVKGGEPVLAVDDVSFRINPGEIVALLGPNGAGKTTTIDMLLGLTAPESGRCTLYGMAPKKAINRGLIGVIQQTGSLINEWTVGQLLSYIASTYAVPRPVEEVMAETDLTKLARRRIGKCSGGQIQRLRLAIALIPDPLLLILDEPTAGMDVNARRKFWALMREQANAGRTIVFATHYLTEAEEFAERTIIMAEGSIVADESTATLRARTLKQHLTANIAPAQLDTLLQQLRKLRIGTDWHLDVIGHRVKLEGTALEPAALAILSAPGTSGFEMTSATLEDTFRALTDDNSNTSQNSQNLEV</sequence>
<dbReference type="CDD" id="cd03230">
    <property type="entry name" value="ABC_DR_subfamily_A"/>
    <property type="match status" value="1"/>
</dbReference>
<dbReference type="Proteomes" id="UP001589862">
    <property type="component" value="Unassembled WGS sequence"/>
</dbReference>
<dbReference type="InterPro" id="IPR027417">
    <property type="entry name" value="P-loop_NTPase"/>
</dbReference>
<evidence type="ECO:0000259" key="6">
    <source>
        <dbReference type="PROSITE" id="PS50893"/>
    </source>
</evidence>
<dbReference type="GO" id="GO:0005524">
    <property type="term" value="F:ATP binding"/>
    <property type="evidence" value="ECO:0007669"/>
    <property type="project" value="UniProtKB-KW"/>
</dbReference>
<protein>
    <submittedName>
        <fullName evidence="7">ABC transporter ATP-binding protein</fullName>
    </submittedName>
</protein>
<evidence type="ECO:0000313" key="8">
    <source>
        <dbReference type="Proteomes" id="UP001589862"/>
    </source>
</evidence>
<dbReference type="InterPro" id="IPR003593">
    <property type="entry name" value="AAA+_ATPase"/>
</dbReference>
<feature type="domain" description="ABC transporter" evidence="6">
    <location>
        <begin position="9"/>
        <end position="237"/>
    </location>
</feature>
<keyword evidence="8" id="KW-1185">Reference proteome</keyword>
<proteinExistence type="predicted"/>
<evidence type="ECO:0000313" key="7">
    <source>
        <dbReference type="EMBL" id="MFC0582307.1"/>
    </source>
</evidence>
<reference evidence="7 8" key="1">
    <citation type="submission" date="2024-09" db="EMBL/GenBank/DDBJ databases">
        <authorList>
            <person name="Sun Q."/>
            <person name="Mori K."/>
        </authorList>
    </citation>
    <scope>NUCLEOTIDE SEQUENCE [LARGE SCALE GENOMIC DNA]</scope>
    <source>
        <strain evidence="7 8">NCAIM B.02604</strain>
    </source>
</reference>
<dbReference type="InterPro" id="IPR017871">
    <property type="entry name" value="ABC_transporter-like_CS"/>
</dbReference>
<keyword evidence="3" id="KW-0547">Nucleotide-binding</keyword>
<dbReference type="PROSITE" id="PS00211">
    <property type="entry name" value="ABC_TRANSPORTER_1"/>
    <property type="match status" value="1"/>
</dbReference>
<name>A0ABV6PD63_9MICC</name>
<evidence type="ECO:0000256" key="5">
    <source>
        <dbReference type="ARBA" id="ARBA00023251"/>
    </source>
</evidence>
<comment type="subcellular location">
    <subcellularLocation>
        <location evidence="1">Cell membrane</location>
        <topology evidence="1">Peripheral membrane protein</topology>
    </subcellularLocation>
</comment>
<dbReference type="Gene3D" id="3.40.50.300">
    <property type="entry name" value="P-loop containing nucleotide triphosphate hydrolases"/>
    <property type="match status" value="1"/>
</dbReference>
<comment type="caution">
    <text evidence="7">The sequence shown here is derived from an EMBL/GenBank/DDBJ whole genome shotgun (WGS) entry which is preliminary data.</text>
</comment>
<dbReference type="SUPFAM" id="SSF52540">
    <property type="entry name" value="P-loop containing nucleoside triphosphate hydrolases"/>
    <property type="match status" value="1"/>
</dbReference>
<evidence type="ECO:0000256" key="3">
    <source>
        <dbReference type="ARBA" id="ARBA00022741"/>
    </source>
</evidence>